<dbReference type="AlphaFoldDB" id="A0A1Z3HM80"/>
<dbReference type="InterPro" id="IPR002763">
    <property type="entry name" value="DUF72"/>
</dbReference>
<organism evidence="1 2">
    <name type="scientific">Halomicronema hongdechloris C2206</name>
    <dbReference type="NCBI Taxonomy" id="1641165"/>
    <lineage>
        <taxon>Bacteria</taxon>
        <taxon>Bacillati</taxon>
        <taxon>Cyanobacteriota</taxon>
        <taxon>Cyanophyceae</taxon>
        <taxon>Nodosilineales</taxon>
        <taxon>Nodosilineaceae</taxon>
        <taxon>Halomicronema</taxon>
    </lineage>
</organism>
<dbReference type="Proteomes" id="UP000191901">
    <property type="component" value="Chromosome"/>
</dbReference>
<dbReference type="PANTHER" id="PTHR30348">
    <property type="entry name" value="UNCHARACTERIZED PROTEIN YECE"/>
    <property type="match status" value="1"/>
</dbReference>
<evidence type="ECO:0000313" key="2">
    <source>
        <dbReference type="Proteomes" id="UP000191901"/>
    </source>
</evidence>
<dbReference type="InterPro" id="IPR036520">
    <property type="entry name" value="UPF0759_sf"/>
</dbReference>
<dbReference type="Pfam" id="PF01904">
    <property type="entry name" value="DUF72"/>
    <property type="match status" value="1"/>
</dbReference>
<protein>
    <recommendedName>
        <fullName evidence="3">DUF72 domain-containing protein</fullName>
    </recommendedName>
</protein>
<dbReference type="RefSeq" id="WP_088429869.1">
    <property type="nucleotide sequence ID" value="NZ_CP021983.2"/>
</dbReference>
<dbReference type="KEGG" id="hhg:XM38_023730"/>
<evidence type="ECO:0008006" key="3">
    <source>
        <dbReference type="Google" id="ProtNLM"/>
    </source>
</evidence>
<dbReference type="OrthoDB" id="9780310at2"/>
<name>A0A1Z3HM80_9CYAN</name>
<reference evidence="1 2" key="1">
    <citation type="journal article" date="2016" name="Biochim. Biophys. Acta">
        <title>Characterization of red-shifted phycobilisomes isolated from the chlorophyll f-containing cyanobacterium Halomicronema hongdechloris.</title>
        <authorList>
            <person name="Li Y."/>
            <person name="Lin Y."/>
            <person name="Garvey C.J."/>
            <person name="Birch D."/>
            <person name="Corkery R.W."/>
            <person name="Loughlin P.C."/>
            <person name="Scheer H."/>
            <person name="Willows R.D."/>
            <person name="Chen M."/>
        </authorList>
    </citation>
    <scope>NUCLEOTIDE SEQUENCE [LARGE SCALE GENOMIC DNA]</scope>
    <source>
        <strain evidence="1 2">C2206</strain>
    </source>
</reference>
<gene>
    <name evidence="1" type="ORF">XM38_023730</name>
</gene>
<dbReference type="SUPFAM" id="SSF117396">
    <property type="entry name" value="TM1631-like"/>
    <property type="match status" value="1"/>
</dbReference>
<evidence type="ECO:0000313" key="1">
    <source>
        <dbReference type="EMBL" id="ASC71421.1"/>
    </source>
</evidence>
<dbReference type="EMBL" id="CP021983">
    <property type="protein sequence ID" value="ASC71421.1"/>
    <property type="molecule type" value="Genomic_DNA"/>
</dbReference>
<sequence>MATAIIGTSGFSYKHWRYPTFYPKGVPSGQWLAHYSQVFRTVELNSTFYRLPSTKMLTRWRTVTPPDFTFAVKVSRLITHARRLAACEELLLNFLQRVALLESKLGPLLLQLPPNFALDLPRLSQLLDILNSQSVVSAPKVVLEVRHASWLVPAMFDRLRQSNVALCWADGAQLTVAAPTTADFLYLRRHGPGGTMDQGYPLEQLQSESDRLCHWLSLGYDAYVYFNNDGGGYAVKNAQQLQQHLTPLTRP</sequence>
<accession>A0A1Z3HM80</accession>
<dbReference type="PANTHER" id="PTHR30348:SF4">
    <property type="entry name" value="DUF72 DOMAIN-CONTAINING PROTEIN"/>
    <property type="match status" value="1"/>
</dbReference>
<proteinExistence type="predicted"/>
<keyword evidence="2" id="KW-1185">Reference proteome</keyword>
<dbReference type="Gene3D" id="3.20.20.410">
    <property type="entry name" value="Protein of unknown function UPF0759"/>
    <property type="match status" value="1"/>
</dbReference>